<evidence type="ECO:0000313" key="6">
    <source>
        <dbReference type="EMBL" id="GGH03147.1"/>
    </source>
</evidence>
<dbReference type="Gene3D" id="2.120.10.30">
    <property type="entry name" value="TolB, C-terminal domain"/>
    <property type="match status" value="1"/>
</dbReference>
<dbReference type="SUPFAM" id="SSF50952">
    <property type="entry name" value="Soluble quinoprotein glucose dehydrogenase"/>
    <property type="match status" value="1"/>
</dbReference>
<evidence type="ECO:0000256" key="4">
    <source>
        <dbReference type="PROSITE-ProRule" id="PRU00433"/>
    </source>
</evidence>
<name>A0A917I1A6_9SPHI</name>
<dbReference type="SUPFAM" id="SSF46626">
    <property type="entry name" value="Cytochrome c"/>
    <property type="match status" value="1"/>
</dbReference>
<reference evidence="6" key="1">
    <citation type="journal article" date="2014" name="Int. J. Syst. Evol. Microbiol.">
        <title>Complete genome sequence of Corynebacterium casei LMG S-19264T (=DSM 44701T), isolated from a smear-ripened cheese.</title>
        <authorList>
            <consortium name="US DOE Joint Genome Institute (JGI-PGF)"/>
            <person name="Walter F."/>
            <person name="Albersmeier A."/>
            <person name="Kalinowski J."/>
            <person name="Ruckert C."/>
        </authorList>
    </citation>
    <scope>NUCLEOTIDE SEQUENCE</scope>
    <source>
        <strain evidence="6">CGMCC 1.12195</strain>
    </source>
</reference>
<keyword evidence="3 4" id="KW-0408">Iron</keyword>
<gene>
    <name evidence="6" type="ORF">GCM10007415_44120</name>
</gene>
<feature type="domain" description="Cytochrome c" evidence="5">
    <location>
        <begin position="367"/>
        <end position="444"/>
    </location>
</feature>
<proteinExistence type="predicted"/>
<evidence type="ECO:0000313" key="7">
    <source>
        <dbReference type="Proteomes" id="UP000660862"/>
    </source>
</evidence>
<evidence type="ECO:0000256" key="3">
    <source>
        <dbReference type="ARBA" id="ARBA00023004"/>
    </source>
</evidence>
<dbReference type="PANTHER" id="PTHR19328">
    <property type="entry name" value="HEDGEHOG-INTERACTING PROTEIN"/>
    <property type="match status" value="1"/>
</dbReference>
<dbReference type="GO" id="GO:0046872">
    <property type="term" value="F:metal ion binding"/>
    <property type="evidence" value="ECO:0007669"/>
    <property type="project" value="UniProtKB-KW"/>
</dbReference>
<dbReference type="Pfam" id="PF07995">
    <property type="entry name" value="GSDH"/>
    <property type="match status" value="1"/>
</dbReference>
<keyword evidence="7" id="KW-1185">Reference proteome</keyword>
<organism evidence="6 7">
    <name type="scientific">Parapedobacter pyrenivorans</name>
    <dbReference type="NCBI Taxonomy" id="1305674"/>
    <lineage>
        <taxon>Bacteria</taxon>
        <taxon>Pseudomonadati</taxon>
        <taxon>Bacteroidota</taxon>
        <taxon>Sphingobacteriia</taxon>
        <taxon>Sphingobacteriales</taxon>
        <taxon>Sphingobacteriaceae</taxon>
        <taxon>Parapedobacter</taxon>
    </lineage>
</organism>
<dbReference type="PROSITE" id="PS51007">
    <property type="entry name" value="CYTC"/>
    <property type="match status" value="1"/>
</dbReference>
<reference evidence="6" key="2">
    <citation type="submission" date="2020-09" db="EMBL/GenBank/DDBJ databases">
        <authorList>
            <person name="Sun Q."/>
            <person name="Zhou Y."/>
        </authorList>
    </citation>
    <scope>NUCLEOTIDE SEQUENCE</scope>
    <source>
        <strain evidence="6">CGMCC 1.12195</strain>
    </source>
</reference>
<evidence type="ECO:0000259" key="5">
    <source>
        <dbReference type="PROSITE" id="PS51007"/>
    </source>
</evidence>
<dbReference type="GO" id="GO:0009055">
    <property type="term" value="F:electron transfer activity"/>
    <property type="evidence" value="ECO:0007669"/>
    <property type="project" value="InterPro"/>
</dbReference>
<dbReference type="Pfam" id="PF13442">
    <property type="entry name" value="Cytochrome_CBB3"/>
    <property type="match status" value="1"/>
</dbReference>
<dbReference type="GO" id="GO:0020037">
    <property type="term" value="F:heme binding"/>
    <property type="evidence" value="ECO:0007669"/>
    <property type="project" value="InterPro"/>
</dbReference>
<comment type="caution">
    <text evidence="6">The sequence shown here is derived from an EMBL/GenBank/DDBJ whole genome shotgun (WGS) entry which is preliminary data.</text>
</comment>
<accession>A0A917I1A6</accession>
<evidence type="ECO:0000256" key="1">
    <source>
        <dbReference type="ARBA" id="ARBA00022617"/>
    </source>
</evidence>
<dbReference type="PANTHER" id="PTHR19328:SF13">
    <property type="entry name" value="HIPL1 PROTEIN"/>
    <property type="match status" value="1"/>
</dbReference>
<keyword evidence="2 4" id="KW-0479">Metal-binding</keyword>
<dbReference type="InterPro" id="IPR012938">
    <property type="entry name" value="Glc/Sorbosone_DH"/>
</dbReference>
<sequence>MGGTPLGVQTIATDLDVPWQLVWGPDNHIWFTEQGGAVSRLNPETGKITCLLNLEGVLRDRTSGLLGMAVHPDLSNQPYVFLNYSGERADKSRFSRVVRYTYQADTLVDSLVILEYPGWNGHFGARVIIAPDGKLMVATGDGAQFENAQSVISLNGKVLRYNIDGSIPDDNPFPGSAVWAWGLRNPQGLVYVDGKLYNSDHGDAVEDEVNLIHKGGNYGWPHVAGFVNTEMEEQFVHDSAVVSPLRSWTPTIAPAGLTYYSSDKLPELKGKLLLTTLKGNSIHALELNASGDSIIKDVNYFQQVFGRLRSICVSPDGDVYVATSNRDWNPNGFADEKDDRILRIYALDRKYVDKQAKNAVVKRAVGDVVSRGEELYVNYCASCHKTNGRGVAGTFPALNRSPLVSGNPDSLIRLILSGKNEMPQFSFIGDRDLAVILTYIRKRFGPQSSPVTIAAIQAQRTEL</sequence>
<dbReference type="InterPro" id="IPR011041">
    <property type="entry name" value="Quinoprot_gluc/sorb_DH_b-prop"/>
</dbReference>
<dbReference type="Proteomes" id="UP000660862">
    <property type="component" value="Unassembled WGS sequence"/>
</dbReference>
<evidence type="ECO:0000256" key="2">
    <source>
        <dbReference type="ARBA" id="ARBA00022723"/>
    </source>
</evidence>
<dbReference type="EMBL" id="BMER01000006">
    <property type="protein sequence ID" value="GGH03147.1"/>
    <property type="molecule type" value="Genomic_DNA"/>
</dbReference>
<protein>
    <recommendedName>
        <fullName evidence="5">Cytochrome c domain-containing protein</fullName>
    </recommendedName>
</protein>
<dbReference type="AlphaFoldDB" id="A0A917I1A6"/>
<dbReference type="InterPro" id="IPR036909">
    <property type="entry name" value="Cyt_c-like_dom_sf"/>
</dbReference>
<dbReference type="Gene3D" id="1.10.760.10">
    <property type="entry name" value="Cytochrome c-like domain"/>
    <property type="match status" value="1"/>
</dbReference>
<dbReference type="InterPro" id="IPR009056">
    <property type="entry name" value="Cyt_c-like_dom"/>
</dbReference>
<keyword evidence="1 4" id="KW-0349">Heme</keyword>
<dbReference type="InterPro" id="IPR011042">
    <property type="entry name" value="6-blade_b-propeller_TolB-like"/>
</dbReference>